<sequence length="171" mass="18973">MTTRSRELGTTRTTVVLRNLSSALHAMILLIAAVALYLGVSLIVERGRVWTDDLRYGRPRTTHLAGFVGHSAESAGHPTRFIALNLERQVVILELPGGEAAQVRHLPGPYLFGAHEDLTPVLLTLRDVDGDEQDDLVATIRNEEIVYLKRSEGFRLPTAAEQLQLLEERAQ</sequence>
<evidence type="ECO:0000313" key="3">
    <source>
        <dbReference type="Proteomes" id="UP000280307"/>
    </source>
</evidence>
<evidence type="ECO:0000256" key="1">
    <source>
        <dbReference type="SAM" id="Phobius"/>
    </source>
</evidence>
<dbReference type="Proteomes" id="UP000280307">
    <property type="component" value="Unassembled WGS sequence"/>
</dbReference>
<protein>
    <recommendedName>
        <fullName evidence="4">VCBS repeat-containing protein</fullName>
    </recommendedName>
</protein>
<organism evidence="2 3">
    <name type="scientific">Candidatus Viridilinea halotolerans</name>
    <dbReference type="NCBI Taxonomy" id="2491704"/>
    <lineage>
        <taxon>Bacteria</taxon>
        <taxon>Bacillati</taxon>
        <taxon>Chloroflexota</taxon>
        <taxon>Chloroflexia</taxon>
        <taxon>Chloroflexales</taxon>
        <taxon>Chloroflexineae</taxon>
        <taxon>Oscillochloridaceae</taxon>
        <taxon>Candidatus Viridilinea</taxon>
    </lineage>
</organism>
<dbReference type="EMBL" id="RSAS01000763">
    <property type="protein sequence ID" value="RRR67780.1"/>
    <property type="molecule type" value="Genomic_DNA"/>
</dbReference>
<name>A0A426TTD6_9CHLR</name>
<evidence type="ECO:0008006" key="4">
    <source>
        <dbReference type="Google" id="ProtNLM"/>
    </source>
</evidence>
<evidence type="ECO:0000313" key="2">
    <source>
        <dbReference type="EMBL" id="RRR67780.1"/>
    </source>
</evidence>
<keyword evidence="1" id="KW-0812">Transmembrane</keyword>
<dbReference type="AlphaFoldDB" id="A0A426TTD6"/>
<keyword evidence="1" id="KW-0472">Membrane</keyword>
<feature type="transmembrane region" description="Helical" evidence="1">
    <location>
        <begin position="20"/>
        <end position="44"/>
    </location>
</feature>
<reference evidence="2 3" key="1">
    <citation type="submission" date="2018-12" db="EMBL/GenBank/DDBJ databases">
        <title>Genome Sequence of Candidatus Viridilinea halotolerans isolated from saline sulfide-rich spring.</title>
        <authorList>
            <person name="Grouzdev D.S."/>
            <person name="Burganskaya E.I."/>
            <person name="Krutkina M.S."/>
            <person name="Sukhacheva M.V."/>
            <person name="Gorlenko V.M."/>
        </authorList>
    </citation>
    <scope>NUCLEOTIDE SEQUENCE [LARGE SCALE GENOMIC DNA]</scope>
    <source>
        <strain evidence="2">Chok-6</strain>
    </source>
</reference>
<proteinExistence type="predicted"/>
<gene>
    <name evidence="2" type="ORF">EI684_18465</name>
</gene>
<comment type="caution">
    <text evidence="2">The sequence shown here is derived from an EMBL/GenBank/DDBJ whole genome shotgun (WGS) entry which is preliminary data.</text>
</comment>
<keyword evidence="1" id="KW-1133">Transmembrane helix</keyword>
<accession>A0A426TTD6</accession>